<dbReference type="EMBL" id="JBHSDC010000019">
    <property type="protein sequence ID" value="MFC4232237.1"/>
    <property type="molecule type" value="Genomic_DNA"/>
</dbReference>
<gene>
    <name evidence="2" type="ORF">ACFOW1_10070</name>
</gene>
<dbReference type="Pfam" id="PF16250">
    <property type="entry name" value="DUF4907"/>
    <property type="match status" value="1"/>
</dbReference>
<protein>
    <submittedName>
        <fullName evidence="2">DUF4907 domain-containing protein</fullName>
    </submittedName>
</protein>
<evidence type="ECO:0000313" key="3">
    <source>
        <dbReference type="Proteomes" id="UP001595906"/>
    </source>
</evidence>
<evidence type="ECO:0000256" key="1">
    <source>
        <dbReference type="SAM" id="Phobius"/>
    </source>
</evidence>
<dbReference type="InterPro" id="IPR032593">
    <property type="entry name" value="DUF4907"/>
</dbReference>
<feature type="transmembrane region" description="Helical" evidence="1">
    <location>
        <begin position="6"/>
        <end position="23"/>
    </location>
</feature>
<comment type="caution">
    <text evidence="2">The sequence shown here is derived from an EMBL/GenBank/DDBJ whole genome shotgun (WGS) entry which is preliminary data.</text>
</comment>
<proteinExistence type="predicted"/>
<dbReference type="RefSeq" id="WP_379014009.1">
    <property type="nucleotide sequence ID" value="NZ_JBHSDC010000019.1"/>
</dbReference>
<keyword evidence="1" id="KW-0812">Transmembrane</keyword>
<organism evidence="2 3">
    <name type="scientific">Parasediminibacterium paludis</name>
    <dbReference type="NCBI Taxonomy" id="908966"/>
    <lineage>
        <taxon>Bacteria</taxon>
        <taxon>Pseudomonadati</taxon>
        <taxon>Bacteroidota</taxon>
        <taxon>Chitinophagia</taxon>
        <taxon>Chitinophagales</taxon>
        <taxon>Chitinophagaceae</taxon>
        <taxon>Parasediminibacterium</taxon>
    </lineage>
</organism>
<keyword evidence="3" id="KW-1185">Reference proteome</keyword>
<sequence length="106" mass="12095">MIKKNWIYVLFALSVIVFTITEYQKHRQNAIVAKAKQLSTGGWGYDIYVKDVVYISQDIIPSITGRKTFASEKDALKVGNLMVAKMKNNLRPVITDFELDSLNIVR</sequence>
<keyword evidence="1" id="KW-1133">Transmembrane helix</keyword>
<evidence type="ECO:0000313" key="2">
    <source>
        <dbReference type="EMBL" id="MFC4232237.1"/>
    </source>
</evidence>
<reference evidence="3" key="1">
    <citation type="journal article" date="2019" name="Int. J. Syst. Evol. Microbiol.">
        <title>The Global Catalogue of Microorganisms (GCM) 10K type strain sequencing project: providing services to taxonomists for standard genome sequencing and annotation.</title>
        <authorList>
            <consortium name="The Broad Institute Genomics Platform"/>
            <consortium name="The Broad Institute Genome Sequencing Center for Infectious Disease"/>
            <person name="Wu L."/>
            <person name="Ma J."/>
        </authorList>
    </citation>
    <scope>NUCLEOTIDE SEQUENCE [LARGE SCALE GENOMIC DNA]</scope>
    <source>
        <strain evidence="3">CECT 8010</strain>
    </source>
</reference>
<accession>A0ABV8PZ57</accession>
<keyword evidence="1" id="KW-0472">Membrane</keyword>
<name>A0ABV8PZ57_9BACT</name>
<dbReference type="Proteomes" id="UP001595906">
    <property type="component" value="Unassembled WGS sequence"/>
</dbReference>